<organism evidence="3 4">
    <name type="scientific">Candidatus Flavonifractor merdipullorum</name>
    <dbReference type="NCBI Taxonomy" id="2838590"/>
    <lineage>
        <taxon>Bacteria</taxon>
        <taxon>Bacillati</taxon>
        <taxon>Bacillota</taxon>
        <taxon>Clostridia</taxon>
        <taxon>Eubacteriales</taxon>
        <taxon>Oscillospiraceae</taxon>
        <taxon>Flavonifractor</taxon>
    </lineage>
</organism>
<dbReference type="PANTHER" id="PTHR43567:SF5">
    <property type="entry name" value="HYPOTHETICAL CYTOSOLIC PROTEIN"/>
    <property type="match status" value="1"/>
</dbReference>
<accession>A0A9D1RVE6</accession>
<dbReference type="InterPro" id="IPR052174">
    <property type="entry name" value="Flavoredoxin"/>
</dbReference>
<dbReference type="PANTHER" id="PTHR43567">
    <property type="entry name" value="FLAVOREDOXIN-RELATED-RELATED"/>
    <property type="match status" value="1"/>
</dbReference>
<dbReference type="Proteomes" id="UP000824192">
    <property type="component" value="Unassembled WGS sequence"/>
</dbReference>
<dbReference type="GO" id="GO:0010181">
    <property type="term" value="F:FMN binding"/>
    <property type="evidence" value="ECO:0007669"/>
    <property type="project" value="InterPro"/>
</dbReference>
<sequence length="169" mass="19174">MFQKADPKSLSENVFSLIGDQWMLITAGTKEHCNTMTASWGGLGVLWGKNVAMCVIRPQRHTFPFVEEQDTFTLAFFDEDRRKDLAFCGAKSGRDVDKIKACGFTVAASEEGAPYFEEARLVLVCRKLYWKDLDPTHFVDGGEIDAKHYPGKDYHRMFIGEVVEVLRKV</sequence>
<dbReference type="GO" id="GO:0016646">
    <property type="term" value="F:oxidoreductase activity, acting on the CH-NH group of donors, NAD or NADP as acceptor"/>
    <property type="evidence" value="ECO:0007669"/>
    <property type="project" value="UniProtKB-ARBA"/>
</dbReference>
<dbReference type="InterPro" id="IPR012349">
    <property type="entry name" value="Split_barrel_FMN-bd"/>
</dbReference>
<feature type="domain" description="Flavin reductase like" evidence="2">
    <location>
        <begin position="22"/>
        <end position="165"/>
    </location>
</feature>
<comment type="similarity">
    <text evidence="1">Belongs to the flavoredoxin family.</text>
</comment>
<comment type="caution">
    <text evidence="3">The sequence shown here is derived from an EMBL/GenBank/DDBJ whole genome shotgun (WGS) entry which is preliminary data.</text>
</comment>
<dbReference type="Gene3D" id="2.30.110.10">
    <property type="entry name" value="Electron Transport, Fmn-binding Protein, Chain A"/>
    <property type="match status" value="1"/>
</dbReference>
<dbReference type="EMBL" id="DXGA01000159">
    <property type="protein sequence ID" value="HIW94374.1"/>
    <property type="molecule type" value="Genomic_DNA"/>
</dbReference>
<name>A0A9D1RVE6_9FIRM</name>
<evidence type="ECO:0000256" key="1">
    <source>
        <dbReference type="ARBA" id="ARBA00038054"/>
    </source>
</evidence>
<dbReference type="SUPFAM" id="SSF50475">
    <property type="entry name" value="FMN-binding split barrel"/>
    <property type="match status" value="1"/>
</dbReference>
<dbReference type="Pfam" id="PF01613">
    <property type="entry name" value="Flavin_Reduct"/>
    <property type="match status" value="1"/>
</dbReference>
<evidence type="ECO:0000313" key="4">
    <source>
        <dbReference type="Proteomes" id="UP000824192"/>
    </source>
</evidence>
<dbReference type="InterPro" id="IPR002563">
    <property type="entry name" value="Flavin_Rdtase-like_dom"/>
</dbReference>
<gene>
    <name evidence="3" type="ORF">H9868_07530</name>
</gene>
<protein>
    <submittedName>
        <fullName evidence="3">Flavin reductase family protein</fullName>
    </submittedName>
</protein>
<reference evidence="3" key="2">
    <citation type="submission" date="2021-04" db="EMBL/GenBank/DDBJ databases">
        <authorList>
            <person name="Gilroy R."/>
        </authorList>
    </citation>
    <scope>NUCLEOTIDE SEQUENCE</scope>
    <source>
        <strain evidence="3">ChiGjej6B6-1540</strain>
    </source>
</reference>
<evidence type="ECO:0000313" key="3">
    <source>
        <dbReference type="EMBL" id="HIW94374.1"/>
    </source>
</evidence>
<dbReference type="AlphaFoldDB" id="A0A9D1RVE6"/>
<proteinExistence type="inferred from homology"/>
<reference evidence="3" key="1">
    <citation type="journal article" date="2021" name="PeerJ">
        <title>Extensive microbial diversity within the chicken gut microbiome revealed by metagenomics and culture.</title>
        <authorList>
            <person name="Gilroy R."/>
            <person name="Ravi A."/>
            <person name="Getino M."/>
            <person name="Pursley I."/>
            <person name="Horton D.L."/>
            <person name="Alikhan N.F."/>
            <person name="Baker D."/>
            <person name="Gharbi K."/>
            <person name="Hall N."/>
            <person name="Watson M."/>
            <person name="Adriaenssens E.M."/>
            <person name="Foster-Nyarko E."/>
            <person name="Jarju S."/>
            <person name="Secka A."/>
            <person name="Antonio M."/>
            <person name="Oren A."/>
            <person name="Chaudhuri R.R."/>
            <person name="La Ragione R."/>
            <person name="Hildebrand F."/>
            <person name="Pallen M.J."/>
        </authorList>
    </citation>
    <scope>NUCLEOTIDE SEQUENCE</scope>
    <source>
        <strain evidence="3">ChiGjej6B6-1540</strain>
    </source>
</reference>
<evidence type="ECO:0000259" key="2">
    <source>
        <dbReference type="Pfam" id="PF01613"/>
    </source>
</evidence>